<dbReference type="AlphaFoldDB" id="A0A812WVG5"/>
<dbReference type="OrthoDB" id="410495at2759"/>
<protein>
    <submittedName>
        <fullName evidence="3">TBRG4 protein</fullName>
    </submittedName>
</protein>
<proteinExistence type="predicted"/>
<evidence type="ECO:0000313" key="4">
    <source>
        <dbReference type="Proteomes" id="UP000649617"/>
    </source>
</evidence>
<dbReference type="Proteomes" id="UP000649617">
    <property type="component" value="Unassembled WGS sequence"/>
</dbReference>
<dbReference type="GO" id="GO:0000963">
    <property type="term" value="P:mitochondrial RNA processing"/>
    <property type="evidence" value="ECO:0007669"/>
    <property type="project" value="TreeGrafter"/>
</dbReference>
<feature type="domain" description="RNA-editing substrate-binding complex 6 protein" evidence="2">
    <location>
        <begin position="322"/>
        <end position="462"/>
    </location>
</feature>
<comment type="caution">
    <text evidence="3">The sequence shown here is derived from an EMBL/GenBank/DDBJ whole genome shotgun (WGS) entry which is preliminary data.</text>
</comment>
<organism evidence="3 4">
    <name type="scientific">Symbiodinium pilosum</name>
    <name type="common">Dinoflagellate</name>
    <dbReference type="NCBI Taxonomy" id="2952"/>
    <lineage>
        <taxon>Eukaryota</taxon>
        <taxon>Sar</taxon>
        <taxon>Alveolata</taxon>
        <taxon>Dinophyceae</taxon>
        <taxon>Suessiales</taxon>
        <taxon>Symbiodiniaceae</taxon>
        <taxon>Symbiodinium</taxon>
    </lineage>
</organism>
<dbReference type="GO" id="GO:0044528">
    <property type="term" value="P:regulation of mitochondrial mRNA stability"/>
    <property type="evidence" value="ECO:0007669"/>
    <property type="project" value="TreeGrafter"/>
</dbReference>
<evidence type="ECO:0000256" key="1">
    <source>
        <dbReference type="SAM" id="MobiDB-lite"/>
    </source>
</evidence>
<evidence type="ECO:0000259" key="2">
    <source>
        <dbReference type="Pfam" id="PF26188"/>
    </source>
</evidence>
<gene>
    <name evidence="3" type="primary">TBRG4</name>
    <name evidence="3" type="ORF">SPIL2461_LOCUS19680</name>
</gene>
<dbReference type="InterPro" id="IPR058917">
    <property type="entry name" value="RESC6_dom"/>
</dbReference>
<dbReference type="Pfam" id="PF26188">
    <property type="entry name" value="RESC6"/>
    <property type="match status" value="2"/>
</dbReference>
<accession>A0A812WVG5</accession>
<sequence>VAHRHQGQAQPPFPPMPLGPGHQASNYLLATGPVPMPTATPSPGDREEAIREACKAHDIGKAALIISKLPDDEGLQILPNVLEELCQGLVDVAEADGEEGRLRNVNAENLAELAHQMGRIPVPAGQQIFVSKIMQIVADKAKYRTEEMQPRYLARMVWGYAGAGSRNDSLMSVVAAAVVNKSRGFSHEELANTAWAFAKCGLWNAQLAQCLQRECMEKIDTFSTQSLASISWAMAQWGTREEPLLRAIAQALHRQKAHFEPAQMSMVSWAFSTLSFKYDPLMNAIMYESIEQISQFSNSELAHLAWAFANLRVQDRGLHLAISQQVQRNSASMEPPEIANIAWAFAKNQMGSDSVMRIIAEQAEPQIGSFKAAEITMLTWAFAVSGQQHVGLMSEIGSKVAKRAEKFSPAQLAHVTWAFGALAMRQQDLCERVAMCFEHNKDSFTAQGLVQIVWGFAMVQYRDKAFMDLAAPYIIRGIHDLKPLALWRCAWAYNTLLVSHAELRKAVLAAAARRVNEFSLKGLARLVESYMIGHRTPNQEGLELHLKERLSMAVQGFNRLFPDFASLSEINDEALPPLQHVGMADLRVFATKSILEELGFSSPNWGFVSRCLKEVHRRRLTDCVAFEVKVDSALQQAELNEFHVRAFGEGMVDDDVLEATSTFVADVFGSTPASEAVLHALAEVCASIYRTLLVHHQSEADCQAVRGNLRMFLSQVPSFSSIALLVQLRTRFPNVKIEFVEMQMTPPKSALKCVGMESQ</sequence>
<dbReference type="InterPro" id="IPR050870">
    <property type="entry name" value="FAST_kinase"/>
</dbReference>
<dbReference type="GO" id="GO:0003723">
    <property type="term" value="F:RNA binding"/>
    <property type="evidence" value="ECO:0007669"/>
    <property type="project" value="TreeGrafter"/>
</dbReference>
<dbReference type="GO" id="GO:0035770">
    <property type="term" value="C:ribonucleoprotein granule"/>
    <property type="evidence" value="ECO:0007669"/>
    <property type="project" value="TreeGrafter"/>
</dbReference>
<feature type="domain" description="RNA-editing substrate-binding complex 6 protein" evidence="2">
    <location>
        <begin position="131"/>
        <end position="315"/>
    </location>
</feature>
<evidence type="ECO:0000313" key="3">
    <source>
        <dbReference type="EMBL" id="CAE7700219.1"/>
    </source>
</evidence>
<reference evidence="3" key="1">
    <citation type="submission" date="2021-02" db="EMBL/GenBank/DDBJ databases">
        <authorList>
            <person name="Dougan E. K."/>
            <person name="Rhodes N."/>
            <person name="Thang M."/>
            <person name="Chan C."/>
        </authorList>
    </citation>
    <scope>NUCLEOTIDE SEQUENCE</scope>
</reference>
<name>A0A812WVG5_SYMPI</name>
<dbReference type="PANTHER" id="PTHR21228">
    <property type="entry name" value="FAST LEU-RICH DOMAIN-CONTAINING"/>
    <property type="match status" value="1"/>
</dbReference>
<dbReference type="GO" id="GO:0005759">
    <property type="term" value="C:mitochondrial matrix"/>
    <property type="evidence" value="ECO:0007669"/>
    <property type="project" value="TreeGrafter"/>
</dbReference>
<feature type="non-terminal residue" evidence="3">
    <location>
        <position position="759"/>
    </location>
</feature>
<dbReference type="PANTHER" id="PTHR21228:SF40">
    <property type="entry name" value="LD45607P"/>
    <property type="match status" value="1"/>
</dbReference>
<dbReference type="EMBL" id="CAJNIZ010044758">
    <property type="protein sequence ID" value="CAE7700219.1"/>
    <property type="molecule type" value="Genomic_DNA"/>
</dbReference>
<feature type="region of interest" description="Disordered" evidence="1">
    <location>
        <begin position="1"/>
        <end position="45"/>
    </location>
</feature>
<keyword evidence="4" id="KW-1185">Reference proteome</keyword>